<dbReference type="SUPFAM" id="SSF56935">
    <property type="entry name" value="Porins"/>
    <property type="match status" value="1"/>
</dbReference>
<dbReference type="Proteomes" id="UP000471447">
    <property type="component" value="Unassembled WGS sequence"/>
</dbReference>
<reference evidence="14" key="1">
    <citation type="submission" date="2017-04" db="EMBL/GenBank/DDBJ databases">
        <title>Function of individual gut microbiota members based on whole genome sequencing of pure cultures obtained from chicken caecum.</title>
        <authorList>
            <person name="Medvecky M."/>
            <person name="Cejkova D."/>
            <person name="Polansky O."/>
            <person name="Karasova D."/>
            <person name="Kubasova T."/>
            <person name="Cizek A."/>
            <person name="Rychlik I."/>
        </authorList>
    </citation>
    <scope>NUCLEOTIDE SEQUENCE [LARGE SCALE GENOMIC DNA]</scope>
    <source>
        <strain evidence="14">An109</strain>
    </source>
</reference>
<accession>A0A174I7Z7</accession>
<evidence type="ECO:0000313" key="12">
    <source>
        <dbReference type="EMBL" id="KAB6416618.1"/>
    </source>
</evidence>
<keyword evidence="3 8" id="KW-1134">Transmembrane beta strand</keyword>
<evidence type="ECO:0000313" key="16">
    <source>
        <dbReference type="Proteomes" id="UP000471447"/>
    </source>
</evidence>
<dbReference type="NCBIfam" id="TIGR04056">
    <property type="entry name" value="OMP_RagA_SusC"/>
    <property type="match status" value="1"/>
</dbReference>
<comment type="similarity">
    <text evidence="8">Belongs to the TonB-dependent receptor family.</text>
</comment>
<keyword evidence="11" id="KW-0675">Receptor</keyword>
<dbReference type="PROSITE" id="PS52016">
    <property type="entry name" value="TONB_DEPENDENT_REC_3"/>
    <property type="match status" value="1"/>
</dbReference>
<keyword evidence="5 9" id="KW-0732">Signal</keyword>
<comment type="subcellular location">
    <subcellularLocation>
        <location evidence="1 8">Cell outer membrane</location>
        <topology evidence="1 8">Multi-pass membrane protein</topology>
    </subcellularLocation>
</comment>
<dbReference type="InterPro" id="IPR023997">
    <property type="entry name" value="TonB-dep_OMP_SusC/RagA_CS"/>
</dbReference>
<dbReference type="FunFam" id="2.60.40.1120:FF:000003">
    <property type="entry name" value="Outer membrane protein Omp121"/>
    <property type="match status" value="1"/>
</dbReference>
<keyword evidence="6 8" id="KW-0472">Membrane</keyword>
<reference evidence="13" key="2">
    <citation type="journal article" date="2018" name="BMC Genomics">
        <title>Whole genome sequencing and function prediction of 133 gut anaerobes isolated from chicken caecum in pure cultures.</title>
        <authorList>
            <person name="Medvecky M."/>
            <person name="Cejkova D."/>
            <person name="Polansky O."/>
            <person name="Karasova D."/>
            <person name="Kubasova T."/>
            <person name="Cizek A."/>
            <person name="Rychlik I."/>
        </authorList>
    </citation>
    <scope>NUCLEOTIDE SEQUENCE</scope>
    <source>
        <strain evidence="13">An109</strain>
    </source>
</reference>
<evidence type="ECO:0000256" key="2">
    <source>
        <dbReference type="ARBA" id="ARBA00022448"/>
    </source>
</evidence>
<feature type="chain" id="PRO_5014251510" evidence="9">
    <location>
        <begin position="26"/>
        <end position="1120"/>
    </location>
</feature>
<dbReference type="InterPro" id="IPR036942">
    <property type="entry name" value="Beta-barrel_TonB_sf"/>
</dbReference>
<keyword evidence="4 8" id="KW-0812">Transmembrane</keyword>
<comment type="caution">
    <text evidence="13">The sequence shown here is derived from an EMBL/GenBank/DDBJ whole genome shotgun (WGS) entry which is preliminary data.</text>
</comment>
<evidence type="ECO:0000313" key="13">
    <source>
        <dbReference type="EMBL" id="OUQ63538.1"/>
    </source>
</evidence>
<evidence type="ECO:0000256" key="5">
    <source>
        <dbReference type="ARBA" id="ARBA00022729"/>
    </source>
</evidence>
<evidence type="ECO:0000256" key="9">
    <source>
        <dbReference type="SAM" id="SignalP"/>
    </source>
</evidence>
<keyword evidence="15" id="KW-1185">Reference proteome</keyword>
<dbReference type="Gene3D" id="2.40.170.20">
    <property type="entry name" value="TonB-dependent receptor, beta-barrel domain"/>
    <property type="match status" value="1"/>
</dbReference>
<dbReference type="Gene3D" id="2.170.130.10">
    <property type="entry name" value="TonB-dependent receptor, plug domain"/>
    <property type="match status" value="1"/>
</dbReference>
<dbReference type="InterPro" id="IPR039426">
    <property type="entry name" value="TonB-dep_rcpt-like"/>
</dbReference>
<keyword evidence="7 8" id="KW-0998">Cell outer membrane</keyword>
<evidence type="ECO:0000313" key="11">
    <source>
        <dbReference type="EMBL" id="KAB6087614.1"/>
    </source>
</evidence>
<dbReference type="Proteomes" id="UP000435059">
    <property type="component" value="Unassembled WGS sequence"/>
</dbReference>
<feature type="domain" description="TonB-dependent receptor plug" evidence="10">
    <location>
        <begin position="200"/>
        <end position="318"/>
    </location>
</feature>
<dbReference type="Pfam" id="PF13715">
    <property type="entry name" value="CarbopepD_reg_2"/>
    <property type="match status" value="1"/>
</dbReference>
<evidence type="ECO:0000259" key="10">
    <source>
        <dbReference type="Pfam" id="PF07715"/>
    </source>
</evidence>
<dbReference type="InterPro" id="IPR008969">
    <property type="entry name" value="CarboxyPept-like_regulatory"/>
</dbReference>
<feature type="signal peptide" evidence="9">
    <location>
        <begin position="1"/>
        <end position="25"/>
    </location>
</feature>
<evidence type="ECO:0000256" key="1">
    <source>
        <dbReference type="ARBA" id="ARBA00004571"/>
    </source>
</evidence>
<evidence type="ECO:0000256" key="4">
    <source>
        <dbReference type="ARBA" id="ARBA00022692"/>
    </source>
</evidence>
<dbReference type="PANTHER" id="PTHR30069">
    <property type="entry name" value="TONB-DEPENDENT OUTER MEMBRANE RECEPTOR"/>
    <property type="match status" value="1"/>
</dbReference>
<dbReference type="GO" id="GO:0015344">
    <property type="term" value="F:siderophore uptake transmembrane transporter activity"/>
    <property type="evidence" value="ECO:0007669"/>
    <property type="project" value="TreeGrafter"/>
</dbReference>
<protein>
    <submittedName>
        <fullName evidence="13">SusC/RagA family TonB-linked outer membrane protein</fullName>
    </submittedName>
    <submittedName>
        <fullName evidence="11">TonB-dependent receptor</fullName>
    </submittedName>
</protein>
<dbReference type="SUPFAM" id="SSF49464">
    <property type="entry name" value="Carboxypeptidase regulatory domain-like"/>
    <property type="match status" value="1"/>
</dbReference>
<dbReference type="InterPro" id="IPR012910">
    <property type="entry name" value="Plug_dom"/>
</dbReference>
<dbReference type="InterPro" id="IPR023996">
    <property type="entry name" value="TonB-dep_OMP_SusC/RagA"/>
</dbReference>
<evidence type="ECO:0000313" key="15">
    <source>
        <dbReference type="Proteomes" id="UP000435059"/>
    </source>
</evidence>
<dbReference type="InterPro" id="IPR037066">
    <property type="entry name" value="Plug_dom_sf"/>
</dbReference>
<evidence type="ECO:0000256" key="7">
    <source>
        <dbReference type="ARBA" id="ARBA00023237"/>
    </source>
</evidence>
<evidence type="ECO:0000256" key="3">
    <source>
        <dbReference type="ARBA" id="ARBA00022452"/>
    </source>
</evidence>
<name>A0A174I7Z7_9BACE</name>
<dbReference type="GO" id="GO:0009279">
    <property type="term" value="C:cell outer membrane"/>
    <property type="evidence" value="ECO:0007669"/>
    <property type="project" value="UniProtKB-SubCell"/>
</dbReference>
<evidence type="ECO:0000313" key="14">
    <source>
        <dbReference type="Proteomes" id="UP000196036"/>
    </source>
</evidence>
<dbReference type="PANTHER" id="PTHR30069:SF29">
    <property type="entry name" value="HEMOGLOBIN AND HEMOGLOBIN-HAPTOGLOBIN-BINDING PROTEIN 1-RELATED"/>
    <property type="match status" value="1"/>
</dbReference>
<dbReference type="EMBL" id="WDCG01000055">
    <property type="protein sequence ID" value="KAB6416618.1"/>
    <property type="molecule type" value="Genomic_DNA"/>
</dbReference>
<keyword evidence="2 8" id="KW-0813">Transport</keyword>
<dbReference type="Pfam" id="PF07715">
    <property type="entry name" value="Plug"/>
    <property type="match status" value="1"/>
</dbReference>
<dbReference type="EMBL" id="NFLW01000045">
    <property type="protein sequence ID" value="OUQ63538.1"/>
    <property type="molecule type" value="Genomic_DNA"/>
</dbReference>
<dbReference type="Gene3D" id="2.60.40.1120">
    <property type="entry name" value="Carboxypeptidase-like, regulatory domain"/>
    <property type="match status" value="1"/>
</dbReference>
<dbReference type="AlphaFoldDB" id="A0A174I7Z7"/>
<sequence>MNYRKKAILMVVALFCLNIAMLAQAVSLKMNNVSVKEAMTQLKNKSGYSFVYKVGDLDTKKIVSVKAKQLNEAIDQILYGQDVVYEVKGKNIVVQKGQRQNTSKDTKKRKITGVVNDANGEPIIGATIKEKGTANGTASDLDAKFSLEVSPGAVLEISYIGYQTQEVKVGDRTSLSVTLAENQQILDEVVVVGYGTTSRKNLTTSIATVKTEKISKAATSNISGMLLGRAAGLQATVSSPQPGGGINISIRGGGTPIYVVDGVVMPSGSFEVGTGSTSLPSSVNRAGLAGLNPNDIESIEILKDASAAIYGIGAADGVILVTTKKGKEGKPTIVYEGSYSIQKHYPYLEVLSGPELMNMVNVFSKENYLYDKGQYPYGNTAYDDKWTPIFTPTQIANAPTTDWLDKVLKTGAVTNHNLTISGGSEKFKYYLGVNYYKEDATVHNSDMERYSLRTNITSQLTNFLKLTTIVNLNQNNYTNSTVGGDVGNLGDQGAGALFGAIFYPSYLPIYDAEGKYNVFSRTPNPVSMHDINDKSEQSGYYMNFSLDVDIIKNMLSAKVLYGLNKENTSRDSYIPSDVYYALQRKSRGNLGYGKRQQSTLEGTLTFQHKFGELLDMNLMAGMGRYLDSGDGSDISYENANDHIQGSSVGMADGPFYPTSYKYKNEKRSQFVRGNFDLLGRYVVSASLRRDGTDKFFPSKKYALFPSVSLAWKMNEESFIKNISWINMLKLRASYGETGSDNLGTTLYGIVTTTREDVQFNNNSVTYIPYILSGANYEDVTWQKTVMKNIGLDFSVLRDRIWGSVDVFRNDVTHLLGTAPTELLGMHGTRPINGGHYKRTGVDVSLNSLNLQTHDFKWTSQITLSHYNAVWIERMPNYDYQKYQKRKNEPMNAFYYYKTTGIINVDKSNMPESQRSLGPAACMPGYPIVEDKNGDGIIDVNDSYMDNTLPKLYFGFGNTFTWKNFDLDIFMYGQLGVKKWNDAYGNSIDVGGLSRGVDAHNVGIYSYNIWNTQTNTNGRFPGIAISKSVALPENLGFDYTRENASYIRVRNITLGYNLGPKELSVFKGYIRGIRVFVDFQNPLTFTKYKGYDPEINTSSSNLTGGQYPQMRVYSIGAKLTF</sequence>
<dbReference type="GO" id="GO:0044718">
    <property type="term" value="P:siderophore transmembrane transport"/>
    <property type="evidence" value="ECO:0007669"/>
    <property type="project" value="TreeGrafter"/>
</dbReference>
<evidence type="ECO:0000256" key="8">
    <source>
        <dbReference type="PROSITE-ProRule" id="PRU01360"/>
    </source>
</evidence>
<dbReference type="Proteomes" id="UP000196036">
    <property type="component" value="Unassembled WGS sequence"/>
</dbReference>
<reference evidence="15 16" key="3">
    <citation type="journal article" date="2019" name="Nat. Med.">
        <title>A library of human gut bacterial isolates paired with longitudinal multiomics data enables mechanistic microbiome research.</title>
        <authorList>
            <person name="Poyet M."/>
            <person name="Groussin M."/>
            <person name="Gibbons S.M."/>
            <person name="Avila-Pacheco J."/>
            <person name="Jiang X."/>
            <person name="Kearney S.M."/>
            <person name="Perrotta A.R."/>
            <person name="Berdy B."/>
            <person name="Zhao S."/>
            <person name="Lieberman T.D."/>
            <person name="Swanson P.K."/>
            <person name="Smith M."/>
            <person name="Roesemann S."/>
            <person name="Alexander J.E."/>
            <person name="Rich S.A."/>
            <person name="Livny J."/>
            <person name="Vlamakis H."/>
            <person name="Clish C."/>
            <person name="Bullock K."/>
            <person name="Deik A."/>
            <person name="Scott J."/>
            <person name="Pierce K.A."/>
            <person name="Xavier R.J."/>
            <person name="Alm E.J."/>
        </authorList>
    </citation>
    <scope>NUCLEOTIDE SEQUENCE [LARGE SCALE GENOMIC DNA]</scope>
    <source>
        <strain evidence="12 16">BIOML-A7</strain>
        <strain evidence="11 15">BIOML-A74</strain>
    </source>
</reference>
<dbReference type="RefSeq" id="WP_009040223.1">
    <property type="nucleotide sequence ID" value="NZ_CP045612.1"/>
</dbReference>
<evidence type="ECO:0000256" key="6">
    <source>
        <dbReference type="ARBA" id="ARBA00023136"/>
    </source>
</evidence>
<organism evidence="13 14">
    <name type="scientific">Bacteroides xylanisolvens</name>
    <dbReference type="NCBI Taxonomy" id="371601"/>
    <lineage>
        <taxon>Bacteria</taxon>
        <taxon>Pseudomonadati</taxon>
        <taxon>Bacteroidota</taxon>
        <taxon>Bacteroidia</taxon>
        <taxon>Bacteroidales</taxon>
        <taxon>Bacteroidaceae</taxon>
        <taxon>Bacteroides</taxon>
    </lineage>
</organism>
<dbReference type="EMBL" id="WDES01000019">
    <property type="protein sequence ID" value="KAB6087614.1"/>
    <property type="molecule type" value="Genomic_DNA"/>
</dbReference>
<gene>
    <name evidence="13" type="ORF">B5E52_18870</name>
    <name evidence="11" type="ORF">GA574_12665</name>
    <name evidence="12" type="ORF">GAZ26_25910</name>
</gene>
<proteinExistence type="inferred from homology"/>
<dbReference type="NCBIfam" id="TIGR04057">
    <property type="entry name" value="SusC_RagA_signa"/>
    <property type="match status" value="1"/>
</dbReference>